<dbReference type="EMBL" id="BQNB010020160">
    <property type="protein sequence ID" value="GJT92974.1"/>
    <property type="molecule type" value="Genomic_DNA"/>
</dbReference>
<evidence type="ECO:0000313" key="1">
    <source>
        <dbReference type="EMBL" id="GJT92974.1"/>
    </source>
</evidence>
<protein>
    <submittedName>
        <fullName evidence="1">Uncharacterized protein</fullName>
    </submittedName>
</protein>
<proteinExistence type="predicted"/>
<sequence>MFASVGRMVYKNPVIWWNVNSCLQLDAFEWAGVWVSGDHRGLDLMCFGEPVGVVLRGGLGVSSIQNPRRRLGFCTAARVGGPAGGLFKPELWAGVVWCFVKSGGGIWALKPIVLSVNPWLGCSKRHFVVSCCSGGREMRVALDPEASSSSVRDHGANPFADRLHYGRAKVRCLMVVQADLAEEELVLIILFRALGEKGLRAGEGCGVFDVCMAELMSCCLNLGEVCDLGFRVSAVRPDTM</sequence>
<organism evidence="1 2">
    <name type="scientific">Tanacetum coccineum</name>
    <dbReference type="NCBI Taxonomy" id="301880"/>
    <lineage>
        <taxon>Eukaryota</taxon>
        <taxon>Viridiplantae</taxon>
        <taxon>Streptophyta</taxon>
        <taxon>Embryophyta</taxon>
        <taxon>Tracheophyta</taxon>
        <taxon>Spermatophyta</taxon>
        <taxon>Magnoliopsida</taxon>
        <taxon>eudicotyledons</taxon>
        <taxon>Gunneridae</taxon>
        <taxon>Pentapetalae</taxon>
        <taxon>asterids</taxon>
        <taxon>campanulids</taxon>
        <taxon>Asterales</taxon>
        <taxon>Asteraceae</taxon>
        <taxon>Asteroideae</taxon>
        <taxon>Anthemideae</taxon>
        <taxon>Anthemidinae</taxon>
        <taxon>Tanacetum</taxon>
    </lineage>
</organism>
<comment type="caution">
    <text evidence="1">The sequence shown here is derived from an EMBL/GenBank/DDBJ whole genome shotgun (WGS) entry which is preliminary data.</text>
</comment>
<dbReference type="Proteomes" id="UP001151760">
    <property type="component" value="Unassembled WGS sequence"/>
</dbReference>
<name>A0ABQ5HZJ2_9ASTR</name>
<gene>
    <name evidence="1" type="ORF">Tco_1081819</name>
</gene>
<evidence type="ECO:0000313" key="2">
    <source>
        <dbReference type="Proteomes" id="UP001151760"/>
    </source>
</evidence>
<reference evidence="1" key="1">
    <citation type="journal article" date="2022" name="Int. J. Mol. Sci.">
        <title>Draft Genome of Tanacetum Coccineum: Genomic Comparison of Closely Related Tanacetum-Family Plants.</title>
        <authorList>
            <person name="Yamashiro T."/>
            <person name="Shiraishi A."/>
            <person name="Nakayama K."/>
            <person name="Satake H."/>
        </authorList>
    </citation>
    <scope>NUCLEOTIDE SEQUENCE</scope>
</reference>
<keyword evidence="2" id="KW-1185">Reference proteome</keyword>
<accession>A0ABQ5HZJ2</accession>
<reference evidence="1" key="2">
    <citation type="submission" date="2022-01" db="EMBL/GenBank/DDBJ databases">
        <authorList>
            <person name="Yamashiro T."/>
            <person name="Shiraishi A."/>
            <person name="Satake H."/>
            <person name="Nakayama K."/>
        </authorList>
    </citation>
    <scope>NUCLEOTIDE SEQUENCE</scope>
</reference>